<gene>
    <name evidence="1" type="ORF">EV182_006636</name>
</gene>
<dbReference type="EMBL" id="JAMZIH010007939">
    <property type="protein sequence ID" value="KAJ1672714.1"/>
    <property type="molecule type" value="Genomic_DNA"/>
</dbReference>
<reference evidence="1" key="1">
    <citation type="submission" date="2022-06" db="EMBL/GenBank/DDBJ databases">
        <title>Phylogenomic reconstructions and comparative analyses of Kickxellomycotina fungi.</title>
        <authorList>
            <person name="Reynolds N.K."/>
            <person name="Stajich J.E."/>
            <person name="Barry K."/>
            <person name="Grigoriev I.V."/>
            <person name="Crous P."/>
            <person name="Smith M.E."/>
        </authorList>
    </citation>
    <scope>NUCLEOTIDE SEQUENCE</scope>
    <source>
        <strain evidence="1">RSA 2271</strain>
    </source>
</reference>
<dbReference type="Proteomes" id="UP001145114">
    <property type="component" value="Unassembled WGS sequence"/>
</dbReference>
<sequence>MAASQPRRFMLGMSVVAQGDVYVHLCTVNWMYYSFVGKLPHLASAGTASSRKSPQPVHSKEERAVVCFLQLLYKQLGQDCGYLVQGPRGLSEDVCLRNLPLASIEVNDGNYLNATIKLFGSRSWIYEAAVVHSSSDSNNIMGAVLKIHWCHGEAASEIRAHHKVLQLGLPYVPQLCFAGIIKNSSDLHGEVLLIENAGVNIGHYFTRPESICNLIDIFAGYIGLSLEASAGVGGISVMHRDISMANLLVHRHEPRVIDWG</sequence>
<keyword evidence="2" id="KW-1185">Reference proteome</keyword>
<feature type="non-terminal residue" evidence="1">
    <location>
        <position position="260"/>
    </location>
</feature>
<evidence type="ECO:0000313" key="1">
    <source>
        <dbReference type="EMBL" id="KAJ1672714.1"/>
    </source>
</evidence>
<accession>A0ACC1HFJ9</accession>
<evidence type="ECO:0000313" key="2">
    <source>
        <dbReference type="Proteomes" id="UP001145114"/>
    </source>
</evidence>
<proteinExistence type="predicted"/>
<name>A0ACC1HFJ9_9FUNG</name>
<comment type="caution">
    <text evidence="1">The sequence shown here is derived from an EMBL/GenBank/DDBJ whole genome shotgun (WGS) entry which is preliminary data.</text>
</comment>
<protein>
    <submittedName>
        <fullName evidence="1">Uncharacterized protein</fullName>
    </submittedName>
</protein>
<organism evidence="1 2">
    <name type="scientific">Spiromyces aspiralis</name>
    <dbReference type="NCBI Taxonomy" id="68401"/>
    <lineage>
        <taxon>Eukaryota</taxon>
        <taxon>Fungi</taxon>
        <taxon>Fungi incertae sedis</taxon>
        <taxon>Zoopagomycota</taxon>
        <taxon>Kickxellomycotina</taxon>
        <taxon>Kickxellomycetes</taxon>
        <taxon>Kickxellales</taxon>
        <taxon>Kickxellaceae</taxon>
        <taxon>Spiromyces</taxon>
    </lineage>
</organism>